<evidence type="ECO:0000259" key="5">
    <source>
        <dbReference type="Pfam" id="PF04959"/>
    </source>
</evidence>
<feature type="region of interest" description="Disordered" evidence="4">
    <location>
        <begin position="238"/>
        <end position="312"/>
    </location>
</feature>
<feature type="compositionally biased region" description="Basic and acidic residues" evidence="4">
    <location>
        <begin position="181"/>
        <end position="195"/>
    </location>
</feature>
<keyword evidence="3" id="KW-0539">Nucleus</keyword>
<feature type="compositionally biased region" description="Acidic residues" evidence="4">
    <location>
        <begin position="919"/>
        <end position="929"/>
    </location>
</feature>
<dbReference type="HOGENOM" id="CLU_343612_0_0_1"/>
<dbReference type="Pfam" id="PF04959">
    <property type="entry name" value="ARS2"/>
    <property type="match status" value="1"/>
</dbReference>
<name>W3VDZ7_MOEAP</name>
<feature type="region of interest" description="Disordered" evidence="4">
    <location>
        <begin position="858"/>
        <end position="929"/>
    </location>
</feature>
<evidence type="ECO:0000259" key="6">
    <source>
        <dbReference type="Pfam" id="PF12066"/>
    </source>
</evidence>
<evidence type="ECO:0000313" key="7">
    <source>
        <dbReference type="EMBL" id="ETS59759.1"/>
    </source>
</evidence>
<evidence type="ECO:0000256" key="2">
    <source>
        <dbReference type="ARBA" id="ARBA00005407"/>
    </source>
</evidence>
<dbReference type="Proteomes" id="UP000019462">
    <property type="component" value="Unassembled WGS sequence"/>
</dbReference>
<dbReference type="GO" id="GO:0016604">
    <property type="term" value="C:nuclear body"/>
    <property type="evidence" value="ECO:0007669"/>
    <property type="project" value="TreeGrafter"/>
</dbReference>
<feature type="domain" description="SERRATE/Ars2 C-terminal" evidence="5">
    <location>
        <begin position="712"/>
        <end position="857"/>
    </location>
</feature>
<feature type="compositionally biased region" description="Basic and acidic residues" evidence="4">
    <location>
        <begin position="426"/>
        <end position="448"/>
    </location>
</feature>
<feature type="region of interest" description="Disordered" evidence="4">
    <location>
        <begin position="688"/>
        <end position="714"/>
    </location>
</feature>
<dbReference type="InterPro" id="IPR007042">
    <property type="entry name" value="SERRATE/Ars2_C"/>
</dbReference>
<evidence type="ECO:0000256" key="4">
    <source>
        <dbReference type="SAM" id="MobiDB-lite"/>
    </source>
</evidence>
<feature type="compositionally biased region" description="Basic residues" evidence="4">
    <location>
        <begin position="61"/>
        <end position="77"/>
    </location>
</feature>
<feature type="region of interest" description="Disordered" evidence="4">
    <location>
        <begin position="1"/>
        <end position="226"/>
    </location>
</feature>
<evidence type="ECO:0000256" key="1">
    <source>
        <dbReference type="ARBA" id="ARBA00004123"/>
    </source>
</evidence>
<reference evidence="7 8" key="1">
    <citation type="journal article" date="2014" name="Genome Announc.">
        <title>Genome sequence of the basidiomycetous fungus Pseudozyma aphidis DSM70725, an efficient producer of biosurfactant mannosylerythritol lipids.</title>
        <authorList>
            <person name="Lorenz S."/>
            <person name="Guenther M."/>
            <person name="Grumaz C."/>
            <person name="Rupp S."/>
            <person name="Zibek S."/>
            <person name="Sohn K."/>
        </authorList>
    </citation>
    <scope>NUCLEOTIDE SEQUENCE [LARGE SCALE GENOMIC DNA]</scope>
    <source>
        <strain evidence="8">ATCC 32657 / CBS 517.83 / DSM 70725 / JCM 10318 / NBRC 10182 / NRRL Y-7954 / St-0401</strain>
    </source>
</reference>
<evidence type="ECO:0000313" key="8">
    <source>
        <dbReference type="Proteomes" id="UP000019462"/>
    </source>
</evidence>
<evidence type="ECO:0000256" key="3">
    <source>
        <dbReference type="ARBA" id="ARBA00023242"/>
    </source>
</evidence>
<dbReference type="InterPro" id="IPR021933">
    <property type="entry name" value="SERRATE/Ars2_N"/>
</dbReference>
<comment type="caution">
    <text evidence="7">The sequence shown here is derived from an EMBL/GenBank/DDBJ whole genome shotgun (WGS) entry which is preliminary data.</text>
</comment>
<feature type="compositionally biased region" description="Basic and acidic residues" evidence="4">
    <location>
        <begin position="15"/>
        <end position="44"/>
    </location>
</feature>
<comment type="subcellular location">
    <subcellularLocation>
        <location evidence="1">Nucleus</location>
    </subcellularLocation>
</comment>
<feature type="compositionally biased region" description="Low complexity" evidence="4">
    <location>
        <begin position="200"/>
        <end position="209"/>
    </location>
</feature>
<feature type="compositionally biased region" description="Basic and acidic residues" evidence="4">
    <location>
        <begin position="130"/>
        <end position="150"/>
    </location>
</feature>
<dbReference type="GO" id="GO:0016070">
    <property type="term" value="P:RNA metabolic process"/>
    <property type="evidence" value="ECO:0007669"/>
    <property type="project" value="UniProtKB-ARBA"/>
</dbReference>
<sequence>MESRSRPQPDLACIRTRDSLLKAEEAEGERRGEARRGERDRLLEGLEAQMPTSTLDSRPPPHPHPHPHHHHHHHPHRPRPDTFINNITSSIAIDSPSALHSPSTPTLRIGMDYRSSYRQYDRSAPASATDNHHAPPADEYKHNLDDSYDRSRKRGRSPSPPYYRDDRRASAYNDYHPSADPWDRTRDSRDYRDPEPYAPRPSAAAAAAYDHYRSADPYDDRADRSRAAEWDRYYRERDHRDHDHRPTYDDRERYEARSRYDDAPPATSADRDDRPRIRERERNYPSYDAHHRRDDHAPHSDLASNAPDPMQSDTLLPFRQYAQMIRAAHPSARDRSIDQPNTQEIYDGYQSYKAAFNKKAIATFFQQRKHEAWFMEKYSPLDPWLSARIERKKAARTGKKQAWLNELQQGKLDKLNYDIIGTDDDSASRRDDSYDGGDHHDSRGRAEPSDVTLLSRHGEPETLHAEQAIIPACSHQILVKTYPADVPREKLEEVLRTKPGFRYLALGEPHVGKRWHRVGWAMYEPDIDMDDTLNALQGKDVDGFALNLAPCSKPTSSKLRTVPEYANSFHRLLTDLRQCRQLVERFESEDRQVLFRDLLESDASAASWLETNASDAILERIKHTDPELVDDDLERGYDADEDATKREERRRLLKRQLDLHLDLLRTVYFCDYYISLCCEFEEELLRRSPRHARKQPPSGQLVEEAREGTNDESWARSVDQKTLLLLADERTDLTEAGGKSVDAELMAAALAYVKEEDKEKHRCTVDAGAGQCGKLFKAAIFVQKHILNKHRAFIEAQAQTTLEEVHFFNNYVRDPCRATTQLGVARGDGAPLAQRIDSSNGMYSSGGRMGMIRFGNASAADSPRRQPGAGAPALGMRLGGVVTPDVGTPIKAEPLPPAPKPLDPRAQRAAPKSYQDLDGAAEGDVDLAY</sequence>
<accession>W3VDZ7</accession>
<dbReference type="GO" id="GO:0031047">
    <property type="term" value="P:regulatory ncRNA-mediated gene silencing"/>
    <property type="evidence" value="ECO:0007669"/>
    <property type="project" value="UniProtKB-ARBA"/>
</dbReference>
<dbReference type="EMBL" id="AWNI01000041">
    <property type="protein sequence ID" value="ETS59759.1"/>
    <property type="molecule type" value="Genomic_DNA"/>
</dbReference>
<evidence type="ECO:0008006" key="9">
    <source>
        <dbReference type="Google" id="ProtNLM"/>
    </source>
</evidence>
<dbReference type="AlphaFoldDB" id="W3VDZ7"/>
<keyword evidence="8" id="KW-1185">Reference proteome</keyword>
<dbReference type="InterPro" id="IPR039727">
    <property type="entry name" value="SE/Ars2"/>
</dbReference>
<proteinExistence type="inferred from homology"/>
<feature type="compositionally biased region" description="Basic and acidic residues" evidence="4">
    <location>
        <begin position="269"/>
        <end position="299"/>
    </location>
</feature>
<feature type="region of interest" description="Disordered" evidence="4">
    <location>
        <begin position="426"/>
        <end position="451"/>
    </location>
</feature>
<dbReference type="OrthoDB" id="342064at2759"/>
<feature type="compositionally biased region" description="Polar residues" evidence="4">
    <location>
        <begin position="83"/>
        <end position="106"/>
    </location>
</feature>
<organism evidence="7 8">
    <name type="scientific">Moesziomyces aphidis</name>
    <name type="common">Pseudozyma aphidis</name>
    <dbReference type="NCBI Taxonomy" id="84754"/>
    <lineage>
        <taxon>Eukaryota</taxon>
        <taxon>Fungi</taxon>
        <taxon>Dikarya</taxon>
        <taxon>Basidiomycota</taxon>
        <taxon>Ustilaginomycotina</taxon>
        <taxon>Ustilaginomycetes</taxon>
        <taxon>Ustilaginales</taxon>
        <taxon>Ustilaginaceae</taxon>
        <taxon>Moesziomyces</taxon>
    </lineage>
</organism>
<feature type="compositionally biased region" description="Basic and acidic residues" evidence="4">
    <location>
        <begin position="238"/>
        <end position="262"/>
    </location>
</feature>
<gene>
    <name evidence="7" type="ORF">PaG_06283</name>
</gene>
<feature type="compositionally biased region" description="Basic and acidic residues" evidence="4">
    <location>
        <begin position="210"/>
        <end position="226"/>
    </location>
</feature>
<dbReference type="PANTHER" id="PTHR13165">
    <property type="entry name" value="ARSENITE-RESISTANCE PROTEIN 2"/>
    <property type="match status" value="1"/>
</dbReference>
<feature type="domain" description="SERRATE/Ars2 N-terminal" evidence="6">
    <location>
        <begin position="336"/>
        <end position="425"/>
    </location>
</feature>
<protein>
    <recommendedName>
        <fullName evidence="9">Arsenite-resistance protein 2</fullName>
    </recommendedName>
</protein>
<dbReference type="PANTHER" id="PTHR13165:SF0">
    <property type="entry name" value="SERRATE RNA EFFECTOR MOLECULE HOMOLOG"/>
    <property type="match status" value="1"/>
</dbReference>
<dbReference type="Pfam" id="PF12066">
    <property type="entry name" value="SERRATE_Ars2_N"/>
    <property type="match status" value="1"/>
</dbReference>
<comment type="similarity">
    <text evidence="2">Belongs to the ARS2 family.</text>
</comment>